<evidence type="ECO:0000259" key="2">
    <source>
        <dbReference type="Pfam" id="PF13556"/>
    </source>
</evidence>
<dbReference type="Proteomes" id="UP000598775">
    <property type="component" value="Unassembled WGS sequence"/>
</dbReference>
<dbReference type="PANTHER" id="PTHR33744:SF1">
    <property type="entry name" value="DNA-BINDING TRANSCRIPTIONAL ACTIVATOR ADER"/>
    <property type="match status" value="1"/>
</dbReference>
<dbReference type="RefSeq" id="WP_188678388.1">
    <property type="nucleotide sequence ID" value="NZ_BMGP01000004.1"/>
</dbReference>
<dbReference type="Pfam" id="PF17853">
    <property type="entry name" value="GGDEF_2"/>
    <property type="match status" value="1"/>
</dbReference>
<proteinExistence type="inferred from homology"/>
<sequence>MTDGTTTLHAVRSMGAGLPWLDKLTPTADAPIASPASGRSLVGAATRAVSREAVLWAVEVGYRTAERIRAELPAFGEGDGAFEILRVGTESTTLQSLLALAGEDIDAAAPSEALDGVADFVRQGISLDMLLRGIHLGHSGMSAGFLAACERFVEPAERLEQVQVVSERLFAFIDVFSSEMVERFLQEQMRWSTSDAAAKLELTTALLRGGPSEVISLSKRLAYDLTRSHVALIVWSSSRALDADTVELQGTAADLLTRMRCTQRLILPVGAGKVWAWGTPSGSADSVYDVAQSSELHDSIHAAVGQLSAGVEGFRRSHREAEAMVTLFSSVKVQPRLVHYREVDLLSLILSDQKRAREFAEAELGALGADTVQACDLRHTLAVYLDEQSSPNATASRLNISRNTVSYRVHRAEELLGHEVTERTLQMRAALLVFDAGS</sequence>
<keyword evidence="6" id="KW-1185">Reference proteome</keyword>
<dbReference type="PANTHER" id="PTHR33744">
    <property type="entry name" value="CARBOHYDRATE DIACID REGULATOR"/>
    <property type="match status" value="1"/>
</dbReference>
<feature type="domain" description="CdaR GGDEF-like" evidence="4">
    <location>
        <begin position="211"/>
        <end position="324"/>
    </location>
</feature>
<evidence type="ECO:0000256" key="1">
    <source>
        <dbReference type="ARBA" id="ARBA00006754"/>
    </source>
</evidence>
<reference evidence="5 6" key="1">
    <citation type="journal article" date="2014" name="Int. J. Syst. Evol. Microbiol.">
        <title>Complete genome sequence of Corynebacterium casei LMG S-19264T (=DSM 44701T), isolated from a smear-ripened cheese.</title>
        <authorList>
            <consortium name="US DOE Joint Genome Institute (JGI-PGF)"/>
            <person name="Walter F."/>
            <person name="Albersmeier A."/>
            <person name="Kalinowski J."/>
            <person name="Ruckert C."/>
        </authorList>
    </citation>
    <scope>NUCLEOTIDE SEQUENCE [LARGE SCALE GENOMIC DNA]</scope>
    <source>
        <strain evidence="5 6">CGMCC 1.12976</strain>
    </source>
</reference>
<dbReference type="InterPro" id="IPR041522">
    <property type="entry name" value="CdaR_GGDEF"/>
</dbReference>
<evidence type="ECO:0000259" key="3">
    <source>
        <dbReference type="Pfam" id="PF14361"/>
    </source>
</evidence>
<evidence type="ECO:0008006" key="7">
    <source>
        <dbReference type="Google" id="ProtNLM"/>
    </source>
</evidence>
<dbReference type="Pfam" id="PF13556">
    <property type="entry name" value="HTH_30"/>
    <property type="match status" value="1"/>
</dbReference>
<dbReference type="Gene3D" id="1.10.10.2840">
    <property type="entry name" value="PucR C-terminal helix-turn-helix domain"/>
    <property type="match status" value="1"/>
</dbReference>
<dbReference type="InterPro" id="IPR042070">
    <property type="entry name" value="PucR_C-HTH_sf"/>
</dbReference>
<comment type="similarity">
    <text evidence="1">Belongs to the CdaR family.</text>
</comment>
<dbReference type="InterPro" id="IPR025751">
    <property type="entry name" value="RsbRD_N_dom"/>
</dbReference>
<evidence type="ECO:0000313" key="6">
    <source>
        <dbReference type="Proteomes" id="UP000598775"/>
    </source>
</evidence>
<dbReference type="Pfam" id="PF14361">
    <property type="entry name" value="RsbRD_N"/>
    <property type="match status" value="1"/>
</dbReference>
<dbReference type="AlphaFoldDB" id="A0A917B865"/>
<organism evidence="5 6">
    <name type="scientific">Subtercola lobariae</name>
    <dbReference type="NCBI Taxonomy" id="1588641"/>
    <lineage>
        <taxon>Bacteria</taxon>
        <taxon>Bacillati</taxon>
        <taxon>Actinomycetota</taxon>
        <taxon>Actinomycetes</taxon>
        <taxon>Micrococcales</taxon>
        <taxon>Microbacteriaceae</taxon>
        <taxon>Subtercola</taxon>
    </lineage>
</organism>
<protein>
    <recommendedName>
        <fullName evidence="7">PucR family transcriptional regulator</fullName>
    </recommendedName>
</protein>
<name>A0A917B865_9MICO</name>
<feature type="domain" description="PucR C-terminal helix-turn-helix" evidence="2">
    <location>
        <begin position="377"/>
        <end position="431"/>
    </location>
</feature>
<feature type="domain" description="RsbT co-antagonist protein RsbRD N-terminal" evidence="3">
    <location>
        <begin position="63"/>
        <end position="197"/>
    </location>
</feature>
<comment type="caution">
    <text evidence="5">The sequence shown here is derived from an EMBL/GenBank/DDBJ whole genome shotgun (WGS) entry which is preliminary data.</text>
</comment>
<accession>A0A917B865</accession>
<gene>
    <name evidence="5" type="ORF">GCM10011399_22810</name>
</gene>
<evidence type="ECO:0000313" key="5">
    <source>
        <dbReference type="EMBL" id="GGF29125.1"/>
    </source>
</evidence>
<dbReference type="InterPro" id="IPR051448">
    <property type="entry name" value="CdaR-like_regulators"/>
</dbReference>
<dbReference type="EMBL" id="BMGP01000004">
    <property type="protein sequence ID" value="GGF29125.1"/>
    <property type="molecule type" value="Genomic_DNA"/>
</dbReference>
<evidence type="ECO:0000259" key="4">
    <source>
        <dbReference type="Pfam" id="PF17853"/>
    </source>
</evidence>
<dbReference type="InterPro" id="IPR025736">
    <property type="entry name" value="PucR_C-HTH_dom"/>
</dbReference>